<evidence type="ECO:0000259" key="4">
    <source>
        <dbReference type="PROSITE" id="PS52035"/>
    </source>
</evidence>
<dbReference type="STRING" id="34690.A0A182UC92"/>
<sequence>MTSAIYIIHELIRNSNSYPDAAKYQWVVVPITNPDGYEYTRTTDRFWRKNRAPQTVIDFGTDLNRNFDYMWDLLLNEEDDDLQSETYRGPNAFSESETLEAKYPDKCKVETIGRSYEERDINAMVINKQPSKKVFVVANMHAREWAAMTSAIYIIHELI</sequence>
<dbReference type="Proteomes" id="UP000075902">
    <property type="component" value="Unassembled WGS sequence"/>
</dbReference>
<evidence type="ECO:0000313" key="6">
    <source>
        <dbReference type="Proteomes" id="UP000075902"/>
    </source>
</evidence>
<dbReference type="GO" id="GO:0008270">
    <property type="term" value="F:zinc ion binding"/>
    <property type="evidence" value="ECO:0007669"/>
    <property type="project" value="InterPro"/>
</dbReference>
<dbReference type="InterPro" id="IPR000834">
    <property type="entry name" value="Peptidase_M14"/>
</dbReference>
<dbReference type="PANTHER" id="PTHR11705:SF140">
    <property type="entry name" value="FI02848P-RELATED"/>
    <property type="match status" value="1"/>
</dbReference>
<evidence type="ECO:0000256" key="1">
    <source>
        <dbReference type="ARBA" id="ARBA00001947"/>
    </source>
</evidence>
<dbReference type="GO" id="GO:0005615">
    <property type="term" value="C:extracellular space"/>
    <property type="evidence" value="ECO:0007669"/>
    <property type="project" value="TreeGrafter"/>
</dbReference>
<organism evidence="5 6">
    <name type="scientific">Anopheles melas</name>
    <dbReference type="NCBI Taxonomy" id="34690"/>
    <lineage>
        <taxon>Eukaryota</taxon>
        <taxon>Metazoa</taxon>
        <taxon>Ecdysozoa</taxon>
        <taxon>Arthropoda</taxon>
        <taxon>Hexapoda</taxon>
        <taxon>Insecta</taxon>
        <taxon>Pterygota</taxon>
        <taxon>Neoptera</taxon>
        <taxon>Endopterygota</taxon>
        <taxon>Diptera</taxon>
        <taxon>Nematocera</taxon>
        <taxon>Culicoidea</taxon>
        <taxon>Culicidae</taxon>
        <taxon>Anophelinae</taxon>
        <taxon>Anopheles</taxon>
    </lineage>
</organism>
<reference evidence="5" key="2">
    <citation type="submission" date="2020-05" db="UniProtKB">
        <authorList>
            <consortium name="EnsemblMetazoa"/>
        </authorList>
    </citation>
    <scope>IDENTIFICATION</scope>
    <source>
        <strain evidence="5">CM1001059</strain>
    </source>
</reference>
<evidence type="ECO:0000256" key="3">
    <source>
        <dbReference type="PROSITE-ProRule" id="PRU01379"/>
    </source>
</evidence>
<comment type="similarity">
    <text evidence="2 3">Belongs to the peptidase M14 family.</text>
</comment>
<dbReference type="Gene3D" id="3.40.630.10">
    <property type="entry name" value="Zn peptidases"/>
    <property type="match status" value="2"/>
</dbReference>
<dbReference type="GO" id="GO:0004181">
    <property type="term" value="F:metallocarboxypeptidase activity"/>
    <property type="evidence" value="ECO:0007669"/>
    <property type="project" value="InterPro"/>
</dbReference>
<feature type="domain" description="Peptidase M14" evidence="4">
    <location>
        <begin position="1"/>
        <end position="159"/>
    </location>
</feature>
<dbReference type="VEuPathDB" id="VectorBase:AMEC017793"/>
<name>A0A182UC92_9DIPT</name>
<reference evidence="6" key="1">
    <citation type="submission" date="2014-01" db="EMBL/GenBank/DDBJ databases">
        <title>The Genome Sequence of Anopheles melas CM1001059_A (V2).</title>
        <authorList>
            <consortium name="The Broad Institute Genomics Platform"/>
            <person name="Neafsey D.E."/>
            <person name="Besansky N."/>
            <person name="Howell P."/>
            <person name="Walton C."/>
            <person name="Young S.K."/>
            <person name="Zeng Q."/>
            <person name="Gargeya S."/>
            <person name="Fitzgerald M."/>
            <person name="Haas B."/>
            <person name="Abouelleil A."/>
            <person name="Allen A.W."/>
            <person name="Alvarado L."/>
            <person name="Arachchi H.M."/>
            <person name="Berlin A.M."/>
            <person name="Chapman S.B."/>
            <person name="Gainer-Dewar J."/>
            <person name="Goldberg J."/>
            <person name="Griggs A."/>
            <person name="Gujja S."/>
            <person name="Hansen M."/>
            <person name="Howarth C."/>
            <person name="Imamovic A."/>
            <person name="Ireland A."/>
            <person name="Larimer J."/>
            <person name="McCowan C."/>
            <person name="Murphy C."/>
            <person name="Pearson M."/>
            <person name="Poon T.W."/>
            <person name="Priest M."/>
            <person name="Roberts A."/>
            <person name="Saif S."/>
            <person name="Shea T."/>
            <person name="Sisk P."/>
            <person name="Sykes S."/>
            <person name="Wortman J."/>
            <person name="Nusbaum C."/>
            <person name="Birren B."/>
        </authorList>
    </citation>
    <scope>NUCLEOTIDE SEQUENCE [LARGE SCALE GENOMIC DNA]</scope>
    <source>
        <strain evidence="6">CM1001059</strain>
    </source>
</reference>
<accession>A0A182UC92</accession>
<dbReference type="Pfam" id="PF00246">
    <property type="entry name" value="Peptidase_M14"/>
    <property type="match status" value="1"/>
</dbReference>
<dbReference type="GO" id="GO:0006508">
    <property type="term" value="P:proteolysis"/>
    <property type="evidence" value="ECO:0007669"/>
    <property type="project" value="InterPro"/>
</dbReference>
<comment type="caution">
    <text evidence="3">Lacks conserved residue(s) required for the propagation of feature annotation.</text>
</comment>
<evidence type="ECO:0000313" key="5">
    <source>
        <dbReference type="EnsemblMetazoa" id="AMEC017793-PA"/>
    </source>
</evidence>
<proteinExistence type="inferred from homology"/>
<evidence type="ECO:0000256" key="2">
    <source>
        <dbReference type="ARBA" id="ARBA00005988"/>
    </source>
</evidence>
<comment type="cofactor">
    <cofactor evidence="1">
        <name>Zn(2+)</name>
        <dbReference type="ChEBI" id="CHEBI:29105"/>
    </cofactor>
</comment>
<dbReference type="PANTHER" id="PTHR11705">
    <property type="entry name" value="PROTEASE FAMILY M14 CARBOXYPEPTIDASE A,B"/>
    <property type="match status" value="1"/>
</dbReference>
<dbReference type="PROSITE" id="PS52035">
    <property type="entry name" value="PEPTIDASE_M14"/>
    <property type="match status" value="1"/>
</dbReference>
<dbReference type="SUPFAM" id="SSF53187">
    <property type="entry name" value="Zn-dependent exopeptidases"/>
    <property type="match status" value="2"/>
</dbReference>
<dbReference type="AlphaFoldDB" id="A0A182UC92"/>
<keyword evidence="6" id="KW-1185">Reference proteome</keyword>
<dbReference type="EnsemblMetazoa" id="AMEC017793-RA">
    <property type="protein sequence ID" value="AMEC017793-PA"/>
    <property type="gene ID" value="AMEC017793"/>
</dbReference>
<protein>
    <recommendedName>
        <fullName evidence="4">Peptidase M14 domain-containing protein</fullName>
    </recommendedName>
</protein>